<reference evidence="1 2" key="1">
    <citation type="submission" date="2018-10" db="EMBL/GenBank/DDBJ databases">
        <authorList>
            <person name="Vanduin D."/>
            <person name="Fouts D."/>
            <person name="Wright M."/>
            <person name="Sutton G."/>
            <person name="Nguyen K."/>
            <person name="Kreiswirth B."/>
            <person name="Chen L."/>
            <person name="Rojas L."/>
            <person name="Hujer A."/>
            <person name="Hujer K."/>
            <person name="Bonomo R."/>
            <person name="Adams M."/>
        </authorList>
    </citation>
    <scope>NUCLEOTIDE SEQUENCE [LARGE SCALE GENOMIC DNA]</scope>
    <source>
        <strain evidence="1 2">CRK0054</strain>
    </source>
</reference>
<dbReference type="SUPFAM" id="SSF46785">
    <property type="entry name" value="Winged helix' DNA-binding domain"/>
    <property type="match status" value="1"/>
</dbReference>
<dbReference type="InterPro" id="IPR036390">
    <property type="entry name" value="WH_DNA-bd_sf"/>
</dbReference>
<dbReference type="Gene3D" id="1.10.10.10">
    <property type="entry name" value="Winged helix-like DNA-binding domain superfamily/Winged helix DNA-binding domain"/>
    <property type="match status" value="1"/>
</dbReference>
<evidence type="ECO:0000313" key="2">
    <source>
        <dbReference type="Proteomes" id="UP000286098"/>
    </source>
</evidence>
<accession>A0AAX1WKW7</accession>
<evidence type="ECO:0008006" key="3">
    <source>
        <dbReference type="Google" id="ProtNLM"/>
    </source>
</evidence>
<protein>
    <recommendedName>
        <fullName evidence="3">DNA-binding protein</fullName>
    </recommendedName>
</protein>
<dbReference type="EMBL" id="NEYZ02000046">
    <property type="protein sequence ID" value="RNT42596.1"/>
    <property type="molecule type" value="Genomic_DNA"/>
</dbReference>
<sequence length="201" mass="23275">MKKNKLVNKENYSILETLPEDPLFENKSTLEIDLNQFDLFNRIANETVEELIIKEVNDPNDRSDKSNGVNLNAKVYVEKEKKTSLKKDFVITFVDNLEALAKLNLKPNEFRIIVEIVKVMEYGNLINLSQSTIAKNLNLAKSNVSYYFKNLKKKNILVEKDGHVFMNSNIFSKGLAHRLDEEKRKNLKSAQVEDDNFKNSF</sequence>
<dbReference type="RefSeq" id="WP_012564911.1">
    <property type="nucleotide sequence ID" value="NZ_JAQNFZ010000104.1"/>
</dbReference>
<name>A0AAX1WKW7_9ENTR</name>
<organism evidence="1 2">
    <name type="scientific">Enterobacter roggenkampii</name>
    <dbReference type="NCBI Taxonomy" id="1812935"/>
    <lineage>
        <taxon>Bacteria</taxon>
        <taxon>Pseudomonadati</taxon>
        <taxon>Pseudomonadota</taxon>
        <taxon>Gammaproteobacteria</taxon>
        <taxon>Enterobacterales</taxon>
        <taxon>Enterobacteriaceae</taxon>
        <taxon>Enterobacter</taxon>
        <taxon>Enterobacter cloacae complex</taxon>
    </lineage>
</organism>
<proteinExistence type="predicted"/>
<dbReference type="AlphaFoldDB" id="A0AAX1WKW7"/>
<dbReference type="Proteomes" id="UP000286098">
    <property type="component" value="Unassembled WGS sequence"/>
</dbReference>
<comment type="caution">
    <text evidence="1">The sequence shown here is derived from an EMBL/GenBank/DDBJ whole genome shotgun (WGS) entry which is preliminary data.</text>
</comment>
<gene>
    <name evidence="1" type="ORF">B9059_009800</name>
</gene>
<evidence type="ECO:0000313" key="1">
    <source>
        <dbReference type="EMBL" id="RNT42596.1"/>
    </source>
</evidence>
<dbReference type="InterPro" id="IPR036388">
    <property type="entry name" value="WH-like_DNA-bd_sf"/>
</dbReference>